<sequence length="129" mass="14597">MGNREKISYFLIRTAIAFAFLYPAVRIHFDPQSWTGYFPLFIKASIPELILVSIYTFVHVAIAVWILTGKKLFVPYATATILLLAVVLFNLNQIDILFRDISLLFVTAGLAVGHLGEISNGREEETHHF</sequence>
<dbReference type="Proteomes" id="UP000177269">
    <property type="component" value="Unassembled WGS sequence"/>
</dbReference>
<accession>A0A1G2P3T1</accession>
<evidence type="ECO:0000313" key="3">
    <source>
        <dbReference type="Proteomes" id="UP000177269"/>
    </source>
</evidence>
<feature type="transmembrane region" description="Helical" evidence="1">
    <location>
        <begin position="46"/>
        <end position="67"/>
    </location>
</feature>
<organism evidence="2 3">
    <name type="scientific">Candidatus Taylorbacteria bacterium RIFCSPLOWO2_12_FULL_43_20</name>
    <dbReference type="NCBI Taxonomy" id="1802332"/>
    <lineage>
        <taxon>Bacteria</taxon>
        <taxon>Candidatus Tayloriibacteriota</taxon>
    </lineage>
</organism>
<protein>
    <recommendedName>
        <fullName evidence="4">DoxX family protein</fullName>
    </recommendedName>
</protein>
<name>A0A1G2P3T1_9BACT</name>
<proteinExistence type="predicted"/>
<dbReference type="EMBL" id="MHSK01000015">
    <property type="protein sequence ID" value="OHA42282.1"/>
    <property type="molecule type" value="Genomic_DNA"/>
</dbReference>
<evidence type="ECO:0000256" key="1">
    <source>
        <dbReference type="SAM" id="Phobius"/>
    </source>
</evidence>
<evidence type="ECO:0000313" key="2">
    <source>
        <dbReference type="EMBL" id="OHA42282.1"/>
    </source>
</evidence>
<comment type="caution">
    <text evidence="2">The sequence shown here is derived from an EMBL/GenBank/DDBJ whole genome shotgun (WGS) entry which is preliminary data.</text>
</comment>
<keyword evidence="1" id="KW-0472">Membrane</keyword>
<feature type="transmembrane region" description="Helical" evidence="1">
    <location>
        <begin position="6"/>
        <end position="25"/>
    </location>
</feature>
<gene>
    <name evidence="2" type="ORF">A3G52_03750</name>
</gene>
<dbReference type="AlphaFoldDB" id="A0A1G2P3T1"/>
<keyword evidence="1" id="KW-1133">Transmembrane helix</keyword>
<keyword evidence="1" id="KW-0812">Transmembrane</keyword>
<reference evidence="2 3" key="1">
    <citation type="journal article" date="2016" name="Nat. Commun.">
        <title>Thousands of microbial genomes shed light on interconnected biogeochemical processes in an aquifer system.</title>
        <authorList>
            <person name="Anantharaman K."/>
            <person name="Brown C.T."/>
            <person name="Hug L.A."/>
            <person name="Sharon I."/>
            <person name="Castelle C.J."/>
            <person name="Probst A.J."/>
            <person name="Thomas B.C."/>
            <person name="Singh A."/>
            <person name="Wilkins M.J."/>
            <person name="Karaoz U."/>
            <person name="Brodie E.L."/>
            <person name="Williams K.H."/>
            <person name="Hubbard S.S."/>
            <person name="Banfield J.F."/>
        </authorList>
    </citation>
    <scope>NUCLEOTIDE SEQUENCE [LARGE SCALE GENOMIC DNA]</scope>
</reference>
<feature type="transmembrane region" description="Helical" evidence="1">
    <location>
        <begin position="73"/>
        <end position="91"/>
    </location>
</feature>
<evidence type="ECO:0008006" key="4">
    <source>
        <dbReference type="Google" id="ProtNLM"/>
    </source>
</evidence>